<evidence type="ECO:0000313" key="4">
    <source>
        <dbReference type="Proteomes" id="UP000332933"/>
    </source>
</evidence>
<dbReference type="CDD" id="cd05162">
    <property type="entry name" value="PWWP"/>
    <property type="match status" value="1"/>
</dbReference>
<reference evidence="2" key="2">
    <citation type="submission" date="2019-06" db="EMBL/GenBank/DDBJ databases">
        <title>Genomics analysis of Aphanomyces spp. identifies a new class of oomycete effector associated with host adaptation.</title>
        <authorList>
            <person name="Gaulin E."/>
        </authorList>
    </citation>
    <scope>NUCLEOTIDE SEQUENCE</scope>
    <source>
        <strain evidence="2">CBS 578.67</strain>
    </source>
</reference>
<feature type="region of interest" description="Disordered" evidence="1">
    <location>
        <begin position="260"/>
        <end position="361"/>
    </location>
</feature>
<keyword evidence="4" id="KW-1185">Reference proteome</keyword>
<organism evidence="3 4">
    <name type="scientific">Aphanomyces stellatus</name>
    <dbReference type="NCBI Taxonomy" id="120398"/>
    <lineage>
        <taxon>Eukaryota</taxon>
        <taxon>Sar</taxon>
        <taxon>Stramenopiles</taxon>
        <taxon>Oomycota</taxon>
        <taxon>Saprolegniomycetes</taxon>
        <taxon>Saprolegniales</taxon>
        <taxon>Verrucalvaceae</taxon>
        <taxon>Aphanomyces</taxon>
    </lineage>
</organism>
<dbReference type="OrthoDB" id="10623736at2759"/>
<protein>
    <submittedName>
        <fullName evidence="3">Aste57867_14595 protein</fullName>
    </submittedName>
</protein>
<accession>A0A485L234</accession>
<feature type="compositionally biased region" description="Basic residues" evidence="1">
    <location>
        <begin position="270"/>
        <end position="280"/>
    </location>
</feature>
<evidence type="ECO:0000313" key="2">
    <source>
        <dbReference type="EMBL" id="KAF0694555.1"/>
    </source>
</evidence>
<gene>
    <name evidence="3" type="primary">Aste57867_14595</name>
    <name evidence="2" type="ORF">As57867_014541</name>
    <name evidence="3" type="ORF">ASTE57867_14595</name>
</gene>
<proteinExistence type="predicted"/>
<name>A0A485L234_9STRA</name>
<feature type="compositionally biased region" description="Polar residues" evidence="1">
    <location>
        <begin position="409"/>
        <end position="420"/>
    </location>
</feature>
<dbReference type="EMBL" id="VJMH01005562">
    <property type="protein sequence ID" value="KAF0694555.1"/>
    <property type="molecule type" value="Genomic_DNA"/>
</dbReference>
<dbReference type="Proteomes" id="UP000332933">
    <property type="component" value="Unassembled WGS sequence"/>
</dbReference>
<evidence type="ECO:0000313" key="3">
    <source>
        <dbReference type="EMBL" id="VFT91414.1"/>
    </source>
</evidence>
<feature type="region of interest" description="Disordered" evidence="1">
    <location>
        <begin position="29"/>
        <end position="56"/>
    </location>
</feature>
<feature type="compositionally biased region" description="Basic and acidic residues" evidence="1">
    <location>
        <begin position="41"/>
        <end position="56"/>
    </location>
</feature>
<dbReference type="AlphaFoldDB" id="A0A485L234"/>
<reference evidence="3 4" key="1">
    <citation type="submission" date="2019-03" db="EMBL/GenBank/DDBJ databases">
        <authorList>
            <person name="Gaulin E."/>
            <person name="Dumas B."/>
        </authorList>
    </citation>
    <scope>NUCLEOTIDE SEQUENCE [LARGE SCALE GENOMIC DNA]</scope>
    <source>
        <strain evidence="3">CBS 568.67</strain>
    </source>
</reference>
<evidence type="ECO:0000256" key="1">
    <source>
        <dbReference type="SAM" id="MobiDB-lite"/>
    </source>
</evidence>
<feature type="region of interest" description="Disordered" evidence="1">
    <location>
        <begin position="378"/>
        <end position="420"/>
    </location>
</feature>
<feature type="compositionally biased region" description="Basic and acidic residues" evidence="1">
    <location>
        <begin position="281"/>
        <end position="322"/>
    </location>
</feature>
<sequence length="568" mass="63578">MLNKENMVHQVNGAWTLDADYISIKEEPQAATAAAPVKPEGPVKPDAPVKREKVKVEMRDRTTIKKEHATARPPDGSLQDVWLSEDRGDIAAPGNTGGHVDFDDIEQFKAYDASERCPPHNVRAIELMVAELPKVLTHRRFVLGVCHMIDVLKAMNPRPFDHVEWKKFKASRAAKAKPIEVCIRVNVKKPDETIVEYIGVYCFMFLDKRQKYPINYEQMKVGLINFADHRPQHPRLSGASVGLLARAYLDFTAAKVATATPQPPLEAKPSLKRRRSRSRSRSYDRNRKRESSSRRSSSPERPSDRRARRHAEDERSPRDAARSRGRPIDLAPQPAAPSVDNGRQPEEEVSQNAPEPEAPRPPLEAEALAQTSSNNVAAPPADVVQSDTAQHGSVHSPPGVAMDRRPSDPRQTTANASSTTIVDGVGTLWRWLQQWEESKRANGDMDGLEEVLARVEDGATAIRRHLRTKLDDDDDVVDGSMQVGWAKLERAFWPVLLLAARPNGHRWVLSFGTHTATWVEELDRVAPWNRTHHARLAQGPPPGHAMRELFDAAMEEAMEMLAKVARLD</sequence>
<dbReference type="EMBL" id="CAADRA010005583">
    <property type="protein sequence ID" value="VFT91414.1"/>
    <property type="molecule type" value="Genomic_DNA"/>
</dbReference>